<dbReference type="Pfam" id="PF00646">
    <property type="entry name" value="F-box"/>
    <property type="match status" value="1"/>
</dbReference>
<dbReference type="InterPro" id="IPR001810">
    <property type="entry name" value="F-box_dom"/>
</dbReference>
<reference evidence="3" key="1">
    <citation type="journal article" date="2024" name="IScience">
        <title>Strigolactones Initiate the Formation of Haustorium-like Structures in Castilleja.</title>
        <authorList>
            <person name="Buerger M."/>
            <person name="Peterson D."/>
            <person name="Chory J."/>
        </authorList>
    </citation>
    <scope>NUCLEOTIDE SEQUENCE [LARGE SCALE GENOMIC DNA]</scope>
</reference>
<dbReference type="SUPFAM" id="SSF52047">
    <property type="entry name" value="RNI-like"/>
    <property type="match status" value="1"/>
</dbReference>
<dbReference type="PANTHER" id="PTHR31639">
    <property type="entry name" value="F-BOX PROTEIN-LIKE"/>
    <property type="match status" value="1"/>
</dbReference>
<dbReference type="EMBL" id="JAVIJP010000016">
    <property type="protein sequence ID" value="KAL3642226.1"/>
    <property type="molecule type" value="Genomic_DNA"/>
</dbReference>
<evidence type="ECO:0000313" key="2">
    <source>
        <dbReference type="EMBL" id="KAL3642226.1"/>
    </source>
</evidence>
<comment type="caution">
    <text evidence="2">The sequence shown here is derived from an EMBL/GenBank/DDBJ whole genome shotgun (WGS) entry which is preliminary data.</text>
</comment>
<dbReference type="InterPro" id="IPR055357">
    <property type="entry name" value="LRR_At1g61320_AtMIF1"/>
</dbReference>
<protein>
    <recommendedName>
        <fullName evidence="1">F-box domain-containing protein</fullName>
    </recommendedName>
</protein>
<dbReference type="Pfam" id="PF23622">
    <property type="entry name" value="LRR_At1g61320_AtMIF1"/>
    <property type="match status" value="1"/>
</dbReference>
<dbReference type="AlphaFoldDB" id="A0ABD3DKP0"/>
<evidence type="ECO:0000313" key="3">
    <source>
        <dbReference type="Proteomes" id="UP001632038"/>
    </source>
</evidence>
<proteinExistence type="predicted"/>
<gene>
    <name evidence="2" type="ORF">CASFOL_013041</name>
</gene>
<organism evidence="2 3">
    <name type="scientific">Castilleja foliolosa</name>
    <dbReference type="NCBI Taxonomy" id="1961234"/>
    <lineage>
        <taxon>Eukaryota</taxon>
        <taxon>Viridiplantae</taxon>
        <taxon>Streptophyta</taxon>
        <taxon>Embryophyta</taxon>
        <taxon>Tracheophyta</taxon>
        <taxon>Spermatophyta</taxon>
        <taxon>Magnoliopsida</taxon>
        <taxon>eudicotyledons</taxon>
        <taxon>Gunneridae</taxon>
        <taxon>Pentapetalae</taxon>
        <taxon>asterids</taxon>
        <taxon>lamiids</taxon>
        <taxon>Lamiales</taxon>
        <taxon>Orobanchaceae</taxon>
        <taxon>Pedicularideae</taxon>
        <taxon>Castillejinae</taxon>
        <taxon>Castilleja</taxon>
    </lineage>
</organism>
<dbReference type="Proteomes" id="UP001632038">
    <property type="component" value="Unassembled WGS sequence"/>
</dbReference>
<sequence length="453" mass="52330">MKKQAIDSEGSMDRISELPQPLLHDILCFLSQKEAVQTSVLSKSWRYLGSTRPNLHFHQRLFDGDEPTLRYVLDKTLQRYHDQKLQIKEFCLTMSGFDHTESISFLKKWVPIVILNVGLQSFSLKFLCKYHNEFFKLPHVFFESETLQRLSLHGCKLTQTPVNSVILCKHLQRLFLDRVYIADKTLNMIFSSCGLIETLVLHRCRGLRTIKFDDRIRLKLFDFENNDMVRRHDDPIIEINSPTLETVKILSFPSWFNHHKYLVPHLKSLYLESMQLPSRAFDSFSSNFPSLEELSLIYCHGFEELQLSSRSLKNFIISWCGGNPLKAVIDAPSLVVFEYRGQNIPQSISFQATASEWESEIVVSCDMTVDDSVASVWCLELYEILKALSKSKISLCIIQNFVANVEDIKEEEETYGGLCEPVVVERLVLSSESRPNPSSVFLKNLKRICLARN</sequence>
<dbReference type="Gene3D" id="1.20.1280.50">
    <property type="match status" value="1"/>
</dbReference>
<dbReference type="SUPFAM" id="SSF81383">
    <property type="entry name" value="F-box domain"/>
    <property type="match status" value="1"/>
</dbReference>
<evidence type="ECO:0000259" key="1">
    <source>
        <dbReference type="PROSITE" id="PS50181"/>
    </source>
</evidence>
<dbReference type="InterPro" id="IPR053781">
    <property type="entry name" value="F-box_AtFBL13-like"/>
</dbReference>
<dbReference type="PROSITE" id="PS50181">
    <property type="entry name" value="FBOX"/>
    <property type="match status" value="1"/>
</dbReference>
<dbReference type="InterPro" id="IPR036047">
    <property type="entry name" value="F-box-like_dom_sf"/>
</dbReference>
<accession>A0ABD3DKP0</accession>
<feature type="domain" description="F-box" evidence="1">
    <location>
        <begin position="12"/>
        <end position="60"/>
    </location>
</feature>
<name>A0ABD3DKP0_9LAMI</name>
<keyword evidence="3" id="KW-1185">Reference proteome</keyword>
<dbReference type="CDD" id="cd22160">
    <property type="entry name" value="F-box_AtFBL13-like"/>
    <property type="match status" value="1"/>
</dbReference>
<dbReference type="InterPro" id="IPR032675">
    <property type="entry name" value="LRR_dom_sf"/>
</dbReference>
<dbReference type="PANTHER" id="PTHR31639:SF42">
    <property type="entry name" value="OS02G0160200 PROTEIN"/>
    <property type="match status" value="1"/>
</dbReference>
<dbReference type="Gene3D" id="3.80.10.10">
    <property type="entry name" value="Ribonuclease Inhibitor"/>
    <property type="match status" value="2"/>
</dbReference>